<gene>
    <name evidence="1" type="ORF">roselon_02672</name>
</gene>
<dbReference type="STRING" id="1294273.roselon_02672"/>
<proteinExistence type="predicted"/>
<accession>W8S473</accession>
<dbReference type="RefSeq" id="WP_281172814.1">
    <property type="nucleotide sequence ID" value="NZ_CP004372.1"/>
</dbReference>
<protein>
    <submittedName>
        <fullName evidence="1">Uncharacterized protein</fullName>
    </submittedName>
</protein>
<reference evidence="1 2" key="1">
    <citation type="submission" date="2013-03" db="EMBL/GenBank/DDBJ databases">
        <authorList>
            <person name="Fiebig A."/>
            <person name="Goeker M."/>
            <person name="Klenk H.-P.P."/>
        </authorList>
    </citation>
    <scope>NUCLEOTIDE SEQUENCE [LARGE SCALE GENOMIC DNA]</scope>
    <source>
        <strain evidence="2">DSM 19469</strain>
    </source>
</reference>
<keyword evidence="2" id="KW-1185">Reference proteome</keyword>
<organism evidence="1 2">
    <name type="scientific">Roseicyclus elongatus DSM 19469</name>
    <dbReference type="NCBI Taxonomy" id="1294273"/>
    <lineage>
        <taxon>Bacteria</taxon>
        <taxon>Pseudomonadati</taxon>
        <taxon>Pseudomonadota</taxon>
        <taxon>Alphaproteobacteria</taxon>
        <taxon>Rhodobacterales</taxon>
        <taxon>Roseobacteraceae</taxon>
        <taxon>Roseicyclus</taxon>
    </lineage>
</organism>
<name>W8S473_9RHOB</name>
<dbReference type="EMBL" id="CP004372">
    <property type="protein sequence ID" value="AHM04977.1"/>
    <property type="molecule type" value="Genomic_DNA"/>
</dbReference>
<dbReference type="Proteomes" id="UP000019593">
    <property type="component" value="Chromosome"/>
</dbReference>
<evidence type="ECO:0000313" key="2">
    <source>
        <dbReference type="Proteomes" id="UP000019593"/>
    </source>
</evidence>
<dbReference type="HOGENOM" id="CLU_203940_1_0_5"/>
<dbReference type="AlphaFoldDB" id="W8S473"/>
<sequence length="44" mass="4802">MGRLIRLVLILGVLGAIALVVYAYSGYLQPEQTSVTRPVELNVD</sequence>
<evidence type="ECO:0000313" key="1">
    <source>
        <dbReference type="EMBL" id="AHM04977.1"/>
    </source>
</evidence>
<dbReference type="KEGG" id="red:roselon_02672"/>